<dbReference type="GO" id="GO:0042597">
    <property type="term" value="C:periplasmic space"/>
    <property type="evidence" value="ECO:0007669"/>
    <property type="project" value="UniProtKB-SubCell"/>
</dbReference>
<dbReference type="Pfam" id="PF13416">
    <property type="entry name" value="SBP_bac_8"/>
    <property type="match status" value="1"/>
</dbReference>
<dbReference type="Proteomes" id="UP000617145">
    <property type="component" value="Unassembled WGS sequence"/>
</dbReference>
<protein>
    <submittedName>
        <fullName evidence="5">Putrescine-binding periplasmic protein</fullName>
    </submittedName>
</protein>
<keyword evidence="4" id="KW-0574">Periplasm</keyword>
<evidence type="ECO:0000256" key="1">
    <source>
        <dbReference type="ARBA" id="ARBA00004418"/>
    </source>
</evidence>
<proteinExistence type="predicted"/>
<gene>
    <name evidence="5" type="ORF">GCM10011415_41840</name>
</gene>
<dbReference type="EMBL" id="BMJV01000013">
    <property type="protein sequence ID" value="GGG86999.1"/>
    <property type="molecule type" value="Genomic_DNA"/>
</dbReference>
<accession>A0A8J2ZPK3</accession>
<comment type="caution">
    <text evidence="5">The sequence shown here is derived from an EMBL/GenBank/DDBJ whole genome shotgun (WGS) entry which is preliminary data.</text>
</comment>
<keyword evidence="2" id="KW-0813">Transport</keyword>
<dbReference type="PANTHER" id="PTHR30222">
    <property type="entry name" value="SPERMIDINE/PUTRESCINE-BINDING PERIPLASMIC PROTEIN"/>
    <property type="match status" value="1"/>
</dbReference>
<dbReference type="RefSeq" id="WP_188792121.1">
    <property type="nucleotide sequence ID" value="NZ_BMJV01000013.1"/>
</dbReference>
<dbReference type="InterPro" id="IPR001188">
    <property type="entry name" value="Sperm_putr-bd"/>
</dbReference>
<dbReference type="PRINTS" id="PR00909">
    <property type="entry name" value="SPERMDNBNDNG"/>
</dbReference>
<organism evidence="5 6">
    <name type="scientific">Salipiger pallidus</name>
    <dbReference type="NCBI Taxonomy" id="1775170"/>
    <lineage>
        <taxon>Bacteria</taxon>
        <taxon>Pseudomonadati</taxon>
        <taxon>Pseudomonadota</taxon>
        <taxon>Alphaproteobacteria</taxon>
        <taxon>Rhodobacterales</taxon>
        <taxon>Roseobacteraceae</taxon>
        <taxon>Salipiger</taxon>
    </lineage>
</organism>
<dbReference type="GO" id="GO:0019808">
    <property type="term" value="F:polyamine binding"/>
    <property type="evidence" value="ECO:0007669"/>
    <property type="project" value="InterPro"/>
</dbReference>
<evidence type="ECO:0000313" key="5">
    <source>
        <dbReference type="EMBL" id="GGG86999.1"/>
    </source>
</evidence>
<dbReference type="SUPFAM" id="SSF53850">
    <property type="entry name" value="Periplasmic binding protein-like II"/>
    <property type="match status" value="1"/>
</dbReference>
<reference evidence="5" key="2">
    <citation type="submission" date="2020-09" db="EMBL/GenBank/DDBJ databases">
        <authorList>
            <person name="Sun Q."/>
            <person name="Zhou Y."/>
        </authorList>
    </citation>
    <scope>NUCLEOTIDE SEQUENCE</scope>
    <source>
        <strain evidence="5">CGMCC 1.15762</strain>
    </source>
</reference>
<evidence type="ECO:0000256" key="3">
    <source>
        <dbReference type="ARBA" id="ARBA00022729"/>
    </source>
</evidence>
<name>A0A8J2ZPK3_9RHOB</name>
<dbReference type="Gene3D" id="3.40.190.10">
    <property type="entry name" value="Periplasmic binding protein-like II"/>
    <property type="match status" value="2"/>
</dbReference>
<evidence type="ECO:0000256" key="4">
    <source>
        <dbReference type="ARBA" id="ARBA00022764"/>
    </source>
</evidence>
<dbReference type="AlphaFoldDB" id="A0A8J2ZPK3"/>
<dbReference type="GO" id="GO:0015846">
    <property type="term" value="P:polyamine transport"/>
    <property type="evidence" value="ECO:0007669"/>
    <property type="project" value="InterPro"/>
</dbReference>
<dbReference type="PANTHER" id="PTHR30222:SF17">
    <property type="entry name" value="SPERMIDINE_PUTRESCINE-BINDING PERIPLASMIC PROTEIN"/>
    <property type="match status" value="1"/>
</dbReference>
<dbReference type="InterPro" id="IPR006059">
    <property type="entry name" value="SBP"/>
</dbReference>
<keyword evidence="6" id="KW-1185">Reference proteome</keyword>
<sequence length="373" mass="40857">MKLTRRTAIRLGASAVAAPMVLRAHDALAQSGTVRVLAWQDYIQPNIAEKFEADTGITLELTTFGSNTEAESTIRSAGGSGFDVVFPSITNVPNYLDDDGNSYFQPIPEGVNTGNVIPSFLRDSATLGGTHNGEQIALPFTWGTEGMTLDTSAEGINADDLSYGDLFTDATVGKAAFRQKSALFGIGLYLDATGEVPSNRMYDVYKSEEEARRVFGAVAQWMIERKDHFGAFWNNATEATAAFKDAGCVIGQTWDTTGLLLNRENPDMVYRAPKEGIITWMDSFGVMREAQNIDQAVAFMNFMLQPEVGGMFSNNTGYNSAVTGAAEFASEEFKTQFNEVYTQDVLGNMWWWQAETPFLAPTQNEFSEIITNA</sequence>
<reference evidence="5" key="1">
    <citation type="journal article" date="2014" name="Int. J. Syst. Evol. Microbiol.">
        <title>Complete genome sequence of Corynebacterium casei LMG S-19264T (=DSM 44701T), isolated from a smear-ripened cheese.</title>
        <authorList>
            <consortium name="US DOE Joint Genome Institute (JGI-PGF)"/>
            <person name="Walter F."/>
            <person name="Albersmeier A."/>
            <person name="Kalinowski J."/>
            <person name="Ruckert C."/>
        </authorList>
    </citation>
    <scope>NUCLEOTIDE SEQUENCE</scope>
    <source>
        <strain evidence="5">CGMCC 1.15762</strain>
    </source>
</reference>
<comment type="subcellular location">
    <subcellularLocation>
        <location evidence="1">Periplasm</location>
    </subcellularLocation>
</comment>
<keyword evidence="3" id="KW-0732">Signal</keyword>
<evidence type="ECO:0000256" key="2">
    <source>
        <dbReference type="ARBA" id="ARBA00022448"/>
    </source>
</evidence>
<evidence type="ECO:0000313" key="6">
    <source>
        <dbReference type="Proteomes" id="UP000617145"/>
    </source>
</evidence>